<dbReference type="AlphaFoldDB" id="A0A1D8AV10"/>
<sequence length="571" mass="62710">MRRRLLPLIALLLAATGLLRAEVYLRWNQAGYAAAQPKVLVALSTTDLAGQAWTVTRGGETVARGTFGARVTGAGDHTPFAFNHAADFSELRATGDYVFASPGLPEARFTVAPSPYERFLPLPLRHLRVMRSGSPDTLLRKFSHAGDARAPLFVPDGDPANGKWKPAVPARTVDVSGGWYDAGDQIKFTLNQAATSYHLLLAYRLKPALFGRVHSRSDLPDVLDEAKHGLEFLMRVHPDPDTFIIQVADADDHNQGMRLPEHDELDGRRPALAALSRVHMGAAAAALALGARTFRDLGRVEDATRYGTMAQTIYTRARAADTLATAFERDEVNDFYHDPDPTDQMALAALELHALTGDDTWRAQARAYAPPAATEVGWKDWNWLANAGLAPDDSAAKSRLLDETAGYVAHARERGAPWGIPSKYVWGSLARWVGIANASRETARRYGPSSERDALFWGVTDYVFGRNNWGVSFLLAEELPNTLRHLYSPVYKLLREFPTGALSEGPGERALHDSLSKWFQIPADDPFHRFNTPAGVFFDNDTDFMCQEATITAQADIVLLLTLASLPETAP</sequence>
<dbReference type="InterPro" id="IPR014756">
    <property type="entry name" value="Ig_E-set"/>
</dbReference>
<evidence type="ECO:0000313" key="8">
    <source>
        <dbReference type="EMBL" id="AOS44729.1"/>
    </source>
</evidence>
<reference evidence="8 9" key="1">
    <citation type="submission" date="2016-06" db="EMBL/GenBank/DDBJ databases">
        <title>Three novel species with peptidoglycan cell walls form the new genus Lacunisphaera gen. nov. in the family Opitutaceae of the verrucomicrobial subdivision 4.</title>
        <authorList>
            <person name="Rast P."/>
            <person name="Gloeckner I."/>
            <person name="Jogler M."/>
            <person name="Boedeker C."/>
            <person name="Jeske O."/>
            <person name="Wiegand S."/>
            <person name="Reinhardt R."/>
            <person name="Schumann P."/>
            <person name="Rohde M."/>
            <person name="Spring S."/>
            <person name="Gloeckner F.O."/>
            <person name="Jogler C."/>
        </authorList>
    </citation>
    <scope>NUCLEOTIDE SEQUENCE [LARGE SCALE GENOMIC DNA]</scope>
    <source>
        <strain evidence="8 9">IG16b</strain>
    </source>
</reference>
<keyword evidence="5" id="KW-0624">Polysaccharide degradation</keyword>
<dbReference type="GO" id="GO:0000272">
    <property type="term" value="P:polysaccharide catabolic process"/>
    <property type="evidence" value="ECO:0007669"/>
    <property type="project" value="UniProtKB-KW"/>
</dbReference>
<dbReference type="RefSeq" id="WP_069961954.1">
    <property type="nucleotide sequence ID" value="NZ_CP016094.1"/>
</dbReference>
<evidence type="ECO:0000256" key="1">
    <source>
        <dbReference type="ARBA" id="ARBA00007072"/>
    </source>
</evidence>
<evidence type="ECO:0000259" key="6">
    <source>
        <dbReference type="Pfam" id="PF00759"/>
    </source>
</evidence>
<keyword evidence="2 8" id="KW-0378">Hydrolase</keyword>
<dbReference type="SUPFAM" id="SSF81296">
    <property type="entry name" value="E set domains"/>
    <property type="match status" value="1"/>
</dbReference>
<dbReference type="KEGG" id="obg:Verru16b_01796"/>
<evidence type="ECO:0000313" key="9">
    <source>
        <dbReference type="Proteomes" id="UP000095228"/>
    </source>
</evidence>
<dbReference type="EMBL" id="CP016094">
    <property type="protein sequence ID" value="AOS44729.1"/>
    <property type="molecule type" value="Genomic_DNA"/>
</dbReference>
<dbReference type="InterPro" id="IPR012341">
    <property type="entry name" value="6hp_glycosidase-like_sf"/>
</dbReference>
<dbReference type="GO" id="GO:0008810">
    <property type="term" value="F:cellulase activity"/>
    <property type="evidence" value="ECO:0007669"/>
    <property type="project" value="UniProtKB-EC"/>
</dbReference>
<dbReference type="PANTHER" id="PTHR22298">
    <property type="entry name" value="ENDO-1,4-BETA-GLUCANASE"/>
    <property type="match status" value="1"/>
</dbReference>
<dbReference type="Pfam" id="PF00759">
    <property type="entry name" value="Glyco_hydro_9"/>
    <property type="match status" value="1"/>
</dbReference>
<feature type="domain" description="Glycoside hydrolase family 9" evidence="6">
    <location>
        <begin position="124"/>
        <end position="561"/>
    </location>
</feature>
<name>A0A1D8AV10_9BACT</name>
<gene>
    <name evidence="8" type="primary">cel1</name>
    <name evidence="8" type="ORF">Verru16b_01796</name>
</gene>
<organism evidence="8 9">
    <name type="scientific">Lacunisphaera limnophila</name>
    <dbReference type="NCBI Taxonomy" id="1838286"/>
    <lineage>
        <taxon>Bacteria</taxon>
        <taxon>Pseudomonadati</taxon>
        <taxon>Verrucomicrobiota</taxon>
        <taxon>Opitutia</taxon>
        <taxon>Opitutales</taxon>
        <taxon>Opitutaceae</taxon>
        <taxon>Lacunisphaera</taxon>
    </lineage>
</organism>
<dbReference type="CDD" id="cd02850">
    <property type="entry name" value="E_set_Cellulase_N"/>
    <property type="match status" value="1"/>
</dbReference>
<accession>A0A1D8AV10</accession>
<dbReference type="Gene3D" id="1.50.10.10">
    <property type="match status" value="1"/>
</dbReference>
<evidence type="ECO:0000256" key="4">
    <source>
        <dbReference type="ARBA" id="ARBA00023295"/>
    </source>
</evidence>
<feature type="domain" description="Cellulase Ig-like" evidence="7">
    <location>
        <begin position="26"/>
        <end position="103"/>
    </location>
</feature>
<dbReference type="InterPro" id="IPR001701">
    <property type="entry name" value="Glyco_hydro_9"/>
</dbReference>
<dbReference type="Pfam" id="PF02927">
    <property type="entry name" value="CelD_N"/>
    <property type="match status" value="1"/>
</dbReference>
<dbReference type="Gene3D" id="2.60.40.10">
    <property type="entry name" value="Immunoglobulins"/>
    <property type="match status" value="1"/>
</dbReference>
<dbReference type="Proteomes" id="UP000095228">
    <property type="component" value="Chromosome"/>
</dbReference>
<evidence type="ECO:0000256" key="2">
    <source>
        <dbReference type="ARBA" id="ARBA00022801"/>
    </source>
</evidence>
<keyword evidence="3" id="KW-0119">Carbohydrate metabolism</keyword>
<dbReference type="InterPro" id="IPR008928">
    <property type="entry name" value="6-hairpin_glycosidase_sf"/>
</dbReference>
<evidence type="ECO:0000256" key="5">
    <source>
        <dbReference type="ARBA" id="ARBA00023326"/>
    </source>
</evidence>
<dbReference type="EC" id="3.2.1.4" evidence="8"/>
<proteinExistence type="inferred from homology"/>
<keyword evidence="9" id="KW-1185">Reference proteome</keyword>
<keyword evidence="4 8" id="KW-0326">Glycosidase</keyword>
<comment type="similarity">
    <text evidence="1">Belongs to the glycosyl hydrolase 9 (cellulase E) family.</text>
</comment>
<protein>
    <submittedName>
        <fullName evidence="8">Cellulase 1</fullName>
        <ecNumber evidence="8">3.2.1.4</ecNumber>
    </submittedName>
</protein>
<dbReference type="InterPro" id="IPR013783">
    <property type="entry name" value="Ig-like_fold"/>
</dbReference>
<dbReference type="STRING" id="1838286.Verru16b_01796"/>
<evidence type="ECO:0000259" key="7">
    <source>
        <dbReference type="Pfam" id="PF02927"/>
    </source>
</evidence>
<evidence type="ECO:0000256" key="3">
    <source>
        <dbReference type="ARBA" id="ARBA00023277"/>
    </source>
</evidence>
<dbReference type="SUPFAM" id="SSF48208">
    <property type="entry name" value="Six-hairpin glycosidases"/>
    <property type="match status" value="1"/>
</dbReference>
<dbReference type="InterPro" id="IPR004197">
    <property type="entry name" value="Cellulase_Ig-like"/>
</dbReference>